<dbReference type="PROSITE" id="PS51379">
    <property type="entry name" value="4FE4S_FER_2"/>
    <property type="match status" value="1"/>
</dbReference>
<evidence type="ECO:0000313" key="8">
    <source>
        <dbReference type="EMBL" id="MBD2859816.1"/>
    </source>
</evidence>
<dbReference type="Proteomes" id="UP000610558">
    <property type="component" value="Unassembled WGS sequence"/>
</dbReference>
<dbReference type="PANTHER" id="PTHR31332">
    <property type="entry name" value="7-HYDROXYMETHYL CHLOROPHYLL A REDUCTASE, CHLOROPLASTIC"/>
    <property type="match status" value="1"/>
</dbReference>
<keyword evidence="2" id="KW-0479">Metal-binding</keyword>
<evidence type="ECO:0000313" key="9">
    <source>
        <dbReference type="Proteomes" id="UP000610558"/>
    </source>
</evidence>
<dbReference type="InterPro" id="IPR017900">
    <property type="entry name" value="4Fe4S_Fe_S_CS"/>
</dbReference>
<dbReference type="InterPro" id="IPR007516">
    <property type="entry name" value="Co_F420_Hydgase/DH_bsu_N"/>
</dbReference>
<evidence type="ECO:0000259" key="7">
    <source>
        <dbReference type="PROSITE" id="PS51379"/>
    </source>
</evidence>
<sequence length="476" mass="52694">MSQNPVTLHHPSFKDMMNDVVDFGSCCECGACVQVCPHNVIEYIDNKPKQTAKADAAFDYCGVSEGVGCDVCASVCPRLWPRENHLRDAVFQDQRPYEDIFGVFRNIFVARTKKSDIAEVGQDGGIVTALLAWAREQGHIDAAVVSAVGEQDKPCFPSPKVVTTYDEIKASAGSWYTYCENNLALEEVKERDLKNVAFVGVPCQITPNRKMAHIDPSFLITDKKKAKIISKQREHLRGYSDRIGLNIGLFCTEVFTPELMTERIEKQMNIPLTEVRQFNVKGEVLIYKKDGEVATIPLQEAMAEYQRPECKHCGDFSAELADISCGGIGTDRATVIVIRTEKGEKIWREFEASGQVEVESISENKRAWNILLRLSRRQRNRIPEGPVRGGSAKGLAQYSAYEGAIIATDKLNPEKVPADELEVRRAAAYEEEIRPEEIVGFMAGNPIPGDPGAPPPGEKRKLPPPLTPEQGGASPV</sequence>
<dbReference type="Pfam" id="PF04432">
    <property type="entry name" value="FrhB_FdhB_C"/>
    <property type="match status" value="1"/>
</dbReference>
<comment type="caution">
    <text evidence="8">The sequence shown here is derived from an EMBL/GenBank/DDBJ whole genome shotgun (WGS) entry which is preliminary data.</text>
</comment>
<dbReference type="InterPro" id="IPR045220">
    <property type="entry name" value="FRHB/FDHB/HCAR-like"/>
</dbReference>
<dbReference type="GO" id="GO:0052592">
    <property type="term" value="F:oxidoreductase activity, acting on CH or CH2 groups, with an iron-sulfur protein as acceptor"/>
    <property type="evidence" value="ECO:0007669"/>
    <property type="project" value="TreeGrafter"/>
</dbReference>
<proteinExistence type="predicted"/>
<evidence type="ECO:0000256" key="2">
    <source>
        <dbReference type="ARBA" id="ARBA00022723"/>
    </source>
</evidence>
<dbReference type="PANTHER" id="PTHR31332:SF6">
    <property type="entry name" value="FORMATE DEHYDROGENASE SUBUNIT BETA"/>
    <property type="match status" value="1"/>
</dbReference>
<evidence type="ECO:0000256" key="5">
    <source>
        <dbReference type="ARBA" id="ARBA00023014"/>
    </source>
</evidence>
<dbReference type="Gene3D" id="3.30.70.20">
    <property type="match status" value="1"/>
</dbReference>
<feature type="domain" description="4Fe-4S ferredoxin-type" evidence="7">
    <location>
        <begin position="17"/>
        <end position="46"/>
    </location>
</feature>
<keyword evidence="4" id="KW-0408">Iron</keyword>
<keyword evidence="5" id="KW-0411">Iron-sulfur</keyword>
<evidence type="ECO:0000256" key="4">
    <source>
        <dbReference type="ARBA" id="ARBA00023004"/>
    </source>
</evidence>
<dbReference type="InterPro" id="IPR007525">
    <property type="entry name" value="FrhB_FdhB_C"/>
</dbReference>
<evidence type="ECO:0000256" key="6">
    <source>
        <dbReference type="SAM" id="MobiDB-lite"/>
    </source>
</evidence>
<evidence type="ECO:0000256" key="3">
    <source>
        <dbReference type="ARBA" id="ARBA00023002"/>
    </source>
</evidence>
<name>A0A927GWJ6_9GAMM</name>
<evidence type="ECO:0000256" key="1">
    <source>
        <dbReference type="ARBA" id="ARBA00001974"/>
    </source>
</evidence>
<reference evidence="8" key="1">
    <citation type="submission" date="2020-09" db="EMBL/GenBank/DDBJ databases">
        <authorList>
            <person name="Yoon J.-W."/>
        </authorList>
    </citation>
    <scope>NUCLEOTIDE SEQUENCE</scope>
    <source>
        <strain evidence="8">KMU-158</strain>
    </source>
</reference>
<gene>
    <name evidence="8" type="ORF">IB286_12455</name>
</gene>
<dbReference type="Pfam" id="PF04422">
    <property type="entry name" value="FrhB_FdhB_N"/>
    <property type="match status" value="1"/>
</dbReference>
<keyword evidence="3" id="KW-0560">Oxidoreductase</keyword>
<dbReference type="PROSITE" id="PS00198">
    <property type="entry name" value="4FE4S_FER_1"/>
    <property type="match status" value="1"/>
</dbReference>
<dbReference type="GO" id="GO:0051536">
    <property type="term" value="F:iron-sulfur cluster binding"/>
    <property type="evidence" value="ECO:0007669"/>
    <property type="project" value="UniProtKB-KW"/>
</dbReference>
<comment type="cofactor">
    <cofactor evidence="1">
        <name>FAD</name>
        <dbReference type="ChEBI" id="CHEBI:57692"/>
    </cofactor>
</comment>
<dbReference type="RefSeq" id="WP_190766034.1">
    <property type="nucleotide sequence ID" value="NZ_JACXLD010000007.1"/>
</dbReference>
<feature type="region of interest" description="Disordered" evidence="6">
    <location>
        <begin position="441"/>
        <end position="476"/>
    </location>
</feature>
<dbReference type="SUPFAM" id="SSF54862">
    <property type="entry name" value="4Fe-4S ferredoxins"/>
    <property type="match status" value="1"/>
</dbReference>
<organism evidence="8 9">
    <name type="scientific">Spongiibacter pelagi</name>
    <dbReference type="NCBI Taxonomy" id="2760804"/>
    <lineage>
        <taxon>Bacteria</taxon>
        <taxon>Pseudomonadati</taxon>
        <taxon>Pseudomonadota</taxon>
        <taxon>Gammaproteobacteria</taxon>
        <taxon>Cellvibrionales</taxon>
        <taxon>Spongiibacteraceae</taxon>
        <taxon>Spongiibacter</taxon>
    </lineage>
</organism>
<dbReference type="AlphaFoldDB" id="A0A927GWJ6"/>
<keyword evidence="9" id="KW-1185">Reference proteome</keyword>
<accession>A0A927GWJ6</accession>
<dbReference type="GO" id="GO:0046872">
    <property type="term" value="F:metal ion binding"/>
    <property type="evidence" value="ECO:0007669"/>
    <property type="project" value="UniProtKB-KW"/>
</dbReference>
<protein>
    <submittedName>
        <fullName evidence="8">Coenzyme F420 hydrogenase/dehydrogenase, beta subunit C-terminal domain</fullName>
    </submittedName>
</protein>
<dbReference type="EMBL" id="JACXLD010000007">
    <property type="protein sequence ID" value="MBD2859816.1"/>
    <property type="molecule type" value="Genomic_DNA"/>
</dbReference>
<dbReference type="InterPro" id="IPR017896">
    <property type="entry name" value="4Fe4S_Fe-S-bd"/>
</dbReference>
<dbReference type="Pfam" id="PF00037">
    <property type="entry name" value="Fer4"/>
    <property type="match status" value="1"/>
</dbReference>